<keyword evidence="2" id="KW-0719">Serine esterase</keyword>
<name>G0HDP2_CORVD</name>
<evidence type="ECO:0000256" key="3">
    <source>
        <dbReference type="ARBA" id="ARBA00022801"/>
    </source>
</evidence>
<reference evidence="5 6" key="1">
    <citation type="journal article" date="2011" name="BMC Genomics">
        <title>Complete genome sequence of Corynebacterium variabile DSM 44702 isolated from the surface of smear-ripened cheeses and insights into cheese ripening and flavor generation.</title>
        <authorList>
            <person name="Schroeder J."/>
            <person name="Maus I."/>
            <person name="Trost E."/>
            <person name="Tauch A."/>
        </authorList>
    </citation>
    <scope>NUCLEOTIDE SEQUENCE [LARGE SCALE GENOMIC DNA]</scope>
    <source>
        <strain evidence="6">DSM 44702 / JCM 12073 / NCIMB 30131</strain>
    </source>
</reference>
<dbReference type="GO" id="GO:0052689">
    <property type="term" value="F:carboxylic ester hydrolase activity"/>
    <property type="evidence" value="ECO:0007669"/>
    <property type="project" value="UniProtKB-KW"/>
</dbReference>
<dbReference type="SUPFAM" id="SSF53474">
    <property type="entry name" value="alpha/beta-Hydrolases"/>
    <property type="match status" value="1"/>
</dbReference>
<accession>G0HDP2</accession>
<dbReference type="ESTHER" id="corvd-g0hdp2">
    <property type="family name" value="Cutinase"/>
</dbReference>
<protein>
    <submittedName>
        <fullName evidence="5">Putative secreted protein</fullName>
    </submittedName>
</protein>
<evidence type="ECO:0000256" key="2">
    <source>
        <dbReference type="ARBA" id="ARBA00022487"/>
    </source>
</evidence>
<evidence type="ECO:0000256" key="1">
    <source>
        <dbReference type="ARBA" id="ARBA00007534"/>
    </source>
</evidence>
<dbReference type="HOGENOM" id="CLU_082359_0_0_11"/>
<dbReference type="InterPro" id="IPR029058">
    <property type="entry name" value="AB_hydrolase_fold"/>
</dbReference>
<evidence type="ECO:0000313" key="5">
    <source>
        <dbReference type="EMBL" id="AEK36051.1"/>
    </source>
</evidence>
<sequence>MSPTSPLHVVVTGCGETPHPIDSSLMRLFPNRGRATAATAVTTAAAATAVLAAGVSLLTAPTAGAFSVSLGPVATPVLPRCEPSIVIIVPGGGNSVDGTPENLPVGGYTADMGARVDQIGRSTSRTVSYNSGAFVARDYLDAAADATNQTRDLVRRTAAECPGAKISLYGYSLGADAAAHVAAEIGRGNGPVSAERFGSGVFQANPYRGAATAQGGTATPGTGILGDLSDSYGSVSDRIMDVCDRGDFTCDSDTWTGEVRANREAFLGVSAREGYQGLTTIPGDQRRPLAFETLIGVLPGTWLHTNSYSATGSFSRGEGFLRGHMG</sequence>
<dbReference type="PANTHER" id="PTHR33630:SF9">
    <property type="entry name" value="CUTINASE 4"/>
    <property type="match status" value="1"/>
</dbReference>
<evidence type="ECO:0000256" key="4">
    <source>
        <dbReference type="ARBA" id="ARBA00023157"/>
    </source>
</evidence>
<organism evidence="5 6">
    <name type="scientific">Corynebacterium variabile (strain DSM 44702 / CIP 107183 / JCM 12073 / NCIMB 30131)</name>
    <name type="common">Corynebacterium mooreparkense</name>
    <dbReference type="NCBI Taxonomy" id="858619"/>
    <lineage>
        <taxon>Bacteria</taxon>
        <taxon>Bacillati</taxon>
        <taxon>Actinomycetota</taxon>
        <taxon>Actinomycetes</taxon>
        <taxon>Mycobacteriales</taxon>
        <taxon>Corynebacteriaceae</taxon>
        <taxon>Corynebacterium</taxon>
    </lineage>
</organism>
<dbReference type="STRING" id="858619.CVAR_0701"/>
<dbReference type="Gene3D" id="3.40.50.1820">
    <property type="entry name" value="alpha/beta hydrolase"/>
    <property type="match status" value="1"/>
</dbReference>
<dbReference type="EMBL" id="CP002917">
    <property type="protein sequence ID" value="AEK36051.1"/>
    <property type="molecule type" value="Genomic_DNA"/>
</dbReference>
<evidence type="ECO:0000313" key="6">
    <source>
        <dbReference type="Proteomes" id="UP000006659"/>
    </source>
</evidence>
<dbReference type="SMART" id="SM01110">
    <property type="entry name" value="Cutinase"/>
    <property type="match status" value="1"/>
</dbReference>
<dbReference type="Pfam" id="PF01083">
    <property type="entry name" value="Cutinase"/>
    <property type="match status" value="1"/>
</dbReference>
<gene>
    <name evidence="5" type="ordered locus">CVAR_0701</name>
</gene>
<dbReference type="PANTHER" id="PTHR33630">
    <property type="entry name" value="CUTINASE RV1984C-RELATED-RELATED"/>
    <property type="match status" value="1"/>
</dbReference>
<comment type="similarity">
    <text evidence="1">Belongs to the cutinase family.</text>
</comment>
<dbReference type="KEGG" id="cva:CVAR_0701"/>
<proteinExistence type="inferred from homology"/>
<keyword evidence="4" id="KW-1015">Disulfide bond</keyword>
<dbReference type="Proteomes" id="UP000006659">
    <property type="component" value="Chromosome"/>
</dbReference>
<dbReference type="InterPro" id="IPR000675">
    <property type="entry name" value="Cutinase/axe"/>
</dbReference>
<dbReference type="eggNOG" id="ENOG5031FR2">
    <property type="taxonomic scope" value="Bacteria"/>
</dbReference>
<keyword evidence="3" id="KW-0378">Hydrolase</keyword>
<dbReference type="AlphaFoldDB" id="G0HDP2"/>